<dbReference type="InterPro" id="IPR029068">
    <property type="entry name" value="Glyas_Bleomycin-R_OHBP_Dase"/>
</dbReference>
<reference evidence="2" key="1">
    <citation type="submission" date="2020-09" db="EMBL/GenBank/DDBJ databases">
        <title>A novel bacterium of genus Paenibacillus, isolated from South China Sea.</title>
        <authorList>
            <person name="Huang H."/>
            <person name="Mo K."/>
            <person name="Hu Y."/>
        </authorList>
    </citation>
    <scope>NUCLEOTIDE SEQUENCE</scope>
    <source>
        <strain evidence="2">IB182493</strain>
    </source>
</reference>
<dbReference type="RefSeq" id="WP_190861531.1">
    <property type="nucleotide sequence ID" value="NZ_JACXIY010000014.1"/>
</dbReference>
<proteinExistence type="predicted"/>
<name>A0A927CKJ3_9BACL</name>
<dbReference type="InterPro" id="IPR028973">
    <property type="entry name" value="PhnB-like"/>
</dbReference>
<dbReference type="EMBL" id="JACXIY010000014">
    <property type="protein sequence ID" value="MBD2869244.1"/>
    <property type="molecule type" value="Genomic_DNA"/>
</dbReference>
<feature type="domain" description="Glyoxalase/fosfomycin resistance/dioxygenase" evidence="1">
    <location>
        <begin position="10"/>
        <end position="133"/>
    </location>
</feature>
<dbReference type="Pfam" id="PF00903">
    <property type="entry name" value="Glyoxalase"/>
    <property type="match status" value="1"/>
</dbReference>
<dbReference type="AlphaFoldDB" id="A0A927CKJ3"/>
<dbReference type="Proteomes" id="UP000632125">
    <property type="component" value="Unassembled WGS sequence"/>
</dbReference>
<evidence type="ECO:0000313" key="2">
    <source>
        <dbReference type="EMBL" id="MBD2869244.1"/>
    </source>
</evidence>
<sequence>MTVQLTPYIMLDGNAAEAISFYEQALDAVVVFRESFGEGPENPERPMTDDVKKRVAHAVLKVGEAELLVADCVPGEPNDSGNRLTICITSSEIGQSRRYYEALQQGGEVNLPLQELYFSPAYGVVTDKFGVTFLIFTKRG</sequence>
<dbReference type="PANTHER" id="PTHR33990">
    <property type="entry name" value="PROTEIN YJDN-RELATED"/>
    <property type="match status" value="1"/>
</dbReference>
<dbReference type="InterPro" id="IPR004360">
    <property type="entry name" value="Glyas_Fos-R_dOase_dom"/>
</dbReference>
<dbReference type="SUPFAM" id="SSF54593">
    <property type="entry name" value="Glyoxalase/Bleomycin resistance protein/Dihydroxybiphenyl dioxygenase"/>
    <property type="match status" value="1"/>
</dbReference>
<organism evidence="2 3">
    <name type="scientific">Paenibacillus arenilitoris</name>
    <dbReference type="NCBI Taxonomy" id="2772299"/>
    <lineage>
        <taxon>Bacteria</taxon>
        <taxon>Bacillati</taxon>
        <taxon>Bacillota</taxon>
        <taxon>Bacilli</taxon>
        <taxon>Bacillales</taxon>
        <taxon>Paenibacillaceae</taxon>
        <taxon>Paenibacillus</taxon>
    </lineage>
</organism>
<gene>
    <name evidence="2" type="ORF">IDH41_11710</name>
</gene>
<protein>
    <submittedName>
        <fullName evidence="2">VOC family protein</fullName>
    </submittedName>
</protein>
<dbReference type="CDD" id="cd06588">
    <property type="entry name" value="PhnB_like"/>
    <property type="match status" value="1"/>
</dbReference>
<comment type="caution">
    <text evidence="2">The sequence shown here is derived from an EMBL/GenBank/DDBJ whole genome shotgun (WGS) entry which is preliminary data.</text>
</comment>
<evidence type="ECO:0000313" key="3">
    <source>
        <dbReference type="Proteomes" id="UP000632125"/>
    </source>
</evidence>
<keyword evidence="3" id="KW-1185">Reference proteome</keyword>
<evidence type="ECO:0000259" key="1">
    <source>
        <dbReference type="Pfam" id="PF00903"/>
    </source>
</evidence>
<dbReference type="PANTHER" id="PTHR33990:SF1">
    <property type="entry name" value="PROTEIN YJDN"/>
    <property type="match status" value="1"/>
</dbReference>
<accession>A0A927CKJ3</accession>
<dbReference type="Gene3D" id="3.10.180.10">
    <property type="entry name" value="2,3-Dihydroxybiphenyl 1,2-Dioxygenase, domain 1"/>
    <property type="match status" value="1"/>
</dbReference>